<evidence type="ECO:0000256" key="7">
    <source>
        <dbReference type="ARBA" id="ARBA00023136"/>
    </source>
</evidence>
<keyword evidence="5" id="KW-0653">Protein transport</keyword>
<feature type="domain" description="Conserved oligomeric Golgi complex subunit 3 C-terminal" evidence="11">
    <location>
        <begin position="266"/>
        <end position="606"/>
    </location>
</feature>
<dbReference type="Proteomes" id="UP001107558">
    <property type="component" value="Chromosome 3"/>
</dbReference>
<evidence type="ECO:0000256" key="9">
    <source>
        <dbReference type="SAM" id="MobiDB-lite"/>
    </source>
</evidence>
<feature type="region of interest" description="Disordered" evidence="9">
    <location>
        <begin position="810"/>
        <end position="829"/>
    </location>
</feature>
<evidence type="ECO:0000256" key="5">
    <source>
        <dbReference type="ARBA" id="ARBA00022927"/>
    </source>
</evidence>
<dbReference type="GO" id="GO:0006886">
    <property type="term" value="P:intracellular protein transport"/>
    <property type="evidence" value="ECO:0007669"/>
    <property type="project" value="InterPro"/>
</dbReference>
<keyword evidence="7" id="KW-0472">Membrane</keyword>
<evidence type="ECO:0000259" key="10">
    <source>
        <dbReference type="Pfam" id="PF04136"/>
    </source>
</evidence>
<comment type="caution">
    <text evidence="12">The sequence shown here is derived from an EMBL/GenBank/DDBJ whole genome shotgun (WGS) entry which is preliminary data.</text>
</comment>
<feature type="compositionally biased region" description="Basic and acidic residues" evidence="9">
    <location>
        <begin position="814"/>
        <end position="829"/>
    </location>
</feature>
<dbReference type="InterPro" id="IPR007265">
    <property type="entry name" value="COG_su3"/>
</dbReference>
<evidence type="ECO:0000256" key="2">
    <source>
        <dbReference type="ARBA" id="ARBA00009936"/>
    </source>
</evidence>
<evidence type="ECO:0000256" key="6">
    <source>
        <dbReference type="ARBA" id="ARBA00023034"/>
    </source>
</evidence>
<dbReference type="AlphaFoldDB" id="A0A9J6BRJ1"/>
<reference evidence="12" key="1">
    <citation type="submission" date="2021-03" db="EMBL/GenBank/DDBJ databases">
        <title>Chromosome level genome of the anhydrobiotic midge Polypedilum vanderplanki.</title>
        <authorList>
            <person name="Yoshida Y."/>
            <person name="Kikawada T."/>
            <person name="Gusev O."/>
        </authorList>
    </citation>
    <scope>NUCLEOTIDE SEQUENCE</scope>
    <source>
        <strain evidence="12">NIAS01</strain>
        <tissue evidence="12">Whole body or cell culture</tissue>
    </source>
</reference>
<dbReference type="EMBL" id="JADBJN010000003">
    <property type="protein sequence ID" value="KAG5672059.1"/>
    <property type="molecule type" value="Genomic_DNA"/>
</dbReference>
<accession>A0A9J6BRJ1</accession>
<evidence type="ECO:0000313" key="12">
    <source>
        <dbReference type="EMBL" id="KAG5672059.1"/>
    </source>
</evidence>
<name>A0A9J6BRJ1_POLVA</name>
<proteinExistence type="inferred from homology"/>
<organism evidence="12 13">
    <name type="scientific">Polypedilum vanderplanki</name>
    <name type="common">Sleeping chironomid midge</name>
    <dbReference type="NCBI Taxonomy" id="319348"/>
    <lineage>
        <taxon>Eukaryota</taxon>
        <taxon>Metazoa</taxon>
        <taxon>Ecdysozoa</taxon>
        <taxon>Arthropoda</taxon>
        <taxon>Hexapoda</taxon>
        <taxon>Insecta</taxon>
        <taxon>Pterygota</taxon>
        <taxon>Neoptera</taxon>
        <taxon>Endopterygota</taxon>
        <taxon>Diptera</taxon>
        <taxon>Nematocera</taxon>
        <taxon>Chironomoidea</taxon>
        <taxon>Chironomidae</taxon>
        <taxon>Chironominae</taxon>
        <taxon>Polypedilum</taxon>
        <taxon>Polypedilum</taxon>
    </lineage>
</organism>
<dbReference type="GO" id="GO:0017119">
    <property type="term" value="C:Golgi transport complex"/>
    <property type="evidence" value="ECO:0007669"/>
    <property type="project" value="TreeGrafter"/>
</dbReference>
<dbReference type="InterPro" id="IPR048320">
    <property type="entry name" value="COG3_N"/>
</dbReference>
<dbReference type="PANTHER" id="PTHR13302:SF8">
    <property type="entry name" value="CONSERVED OLIGOMERIC GOLGI COMPLEX SUBUNIT 3"/>
    <property type="match status" value="1"/>
</dbReference>
<feature type="region of interest" description="Disordered" evidence="9">
    <location>
        <begin position="845"/>
        <end position="865"/>
    </location>
</feature>
<dbReference type="GO" id="GO:0000139">
    <property type="term" value="C:Golgi membrane"/>
    <property type="evidence" value="ECO:0007669"/>
    <property type="project" value="UniProtKB-SubCell"/>
</dbReference>
<evidence type="ECO:0000256" key="8">
    <source>
        <dbReference type="ARBA" id="ARBA00031339"/>
    </source>
</evidence>
<dbReference type="GO" id="GO:0005801">
    <property type="term" value="C:cis-Golgi network"/>
    <property type="evidence" value="ECO:0007669"/>
    <property type="project" value="InterPro"/>
</dbReference>
<dbReference type="OrthoDB" id="296793at2759"/>
<comment type="subcellular location">
    <subcellularLocation>
        <location evidence="1">Golgi apparatus membrane</location>
        <topology evidence="1">Peripheral membrane protein</topology>
    </subcellularLocation>
</comment>
<evidence type="ECO:0000313" key="13">
    <source>
        <dbReference type="Proteomes" id="UP001107558"/>
    </source>
</evidence>
<dbReference type="PANTHER" id="PTHR13302">
    <property type="entry name" value="CONSERVED OLIGOMERIC GOLGI COMPLEX COMPONENT 3"/>
    <property type="match status" value="1"/>
</dbReference>
<evidence type="ECO:0000259" key="11">
    <source>
        <dbReference type="Pfam" id="PF20671"/>
    </source>
</evidence>
<dbReference type="Pfam" id="PF04136">
    <property type="entry name" value="COG3_N"/>
    <property type="match status" value="1"/>
</dbReference>
<keyword evidence="4" id="KW-0813">Transport</keyword>
<dbReference type="InterPro" id="IPR048685">
    <property type="entry name" value="COG3_C"/>
</dbReference>
<protein>
    <recommendedName>
        <fullName evidence="3">Conserved oligomeric Golgi complex subunit 3</fullName>
    </recommendedName>
    <alternativeName>
        <fullName evidence="8">Component of oligomeric Golgi complex 3</fullName>
    </alternativeName>
</protein>
<evidence type="ECO:0000256" key="3">
    <source>
        <dbReference type="ARBA" id="ARBA00020976"/>
    </source>
</evidence>
<evidence type="ECO:0000256" key="1">
    <source>
        <dbReference type="ARBA" id="ARBA00004395"/>
    </source>
</evidence>
<dbReference type="GO" id="GO:0006891">
    <property type="term" value="P:intra-Golgi vesicle-mediated transport"/>
    <property type="evidence" value="ECO:0007669"/>
    <property type="project" value="TreeGrafter"/>
</dbReference>
<gene>
    <name evidence="12" type="ORF">PVAND_002218</name>
</gene>
<evidence type="ECO:0000256" key="4">
    <source>
        <dbReference type="ARBA" id="ARBA00022448"/>
    </source>
</evidence>
<comment type="similarity">
    <text evidence="2">Belongs to the COG3 family.</text>
</comment>
<sequence length="865" mass="99190">MDETKVLQAKVKKWDDKNDPTAKLDDYQLSIINQIEDIYTNCLKIKKIESESDVEKKDKNEEIPVIVSIPKFLVWFDEVKEAFESQSDDVYNKFYSQLENQTKQCDVLLNEIDTTLVALDKLTEKYNFVNTKTSSLNEASENLIREQQQLSKISDNIKFRLKHFTQSEHLIQRLQNPTFSPASEQFVEIINNIDECMDYLKENPNFKESATFLVKYKQCLLKGVQMIRNYVTQALITATEQVLNPKNSSAVKDQLKIGDKTTDAAFALYYGKFQASSIKIKNVIKIVESRYEKNAEYDALLSELHQFYLSQRAQIMSSGVENAIKDLCLKHKGDHCALFRASCTFLVHICQDEYRLFYQFFSLQSPQLTTYMEGLCTILYDSIRPFIIHINHLETLAEICSILKVEMLDEHVAQNSEALEAFGYSIQQMLEDVQERLVFRAHLYLQTDIQQYKPSGGDLAYPEKLEMMENIARSLQKNEPVLKRSDSRSSMLSISSNDVEQHLKSRTGNSPADLHGMWYPTVRRTLVCLSRLYRCVDRPIFQGLSQEALSYCIQSLSNAGQSIATNKTSVDGKLFEIKHLLILREQIAPFRVDFTMKETSLDFSKVKTAAYELLQKRKQLFALGTNNALLEFLLEGTPQVKEHLLDSRKDVDRQLKTSCEQFIKDVTKQLVGPIIMFIENAQNLIKQTSTPTANATAQQPQQSPPSSANFLLRQANWASPQQISSLIQESQRNIKSKLASIQRSMQLYLSNKDTEFILFRPIRNNVIGSFMRLEQLLVTNGYSKEDLIIVSLPTSDQVSVIISNASLAAESSNENDRRPSETRKISTSSIDKKVSFEREVSIQEEETFKNENGTQVIKDNEKIKE</sequence>
<feature type="domain" description="Conserved oligomeric Golgi complex subunit 3 N-terminal" evidence="10">
    <location>
        <begin position="94"/>
        <end position="235"/>
    </location>
</feature>
<keyword evidence="13" id="KW-1185">Reference proteome</keyword>
<keyword evidence="6" id="KW-0333">Golgi apparatus</keyword>
<dbReference type="Pfam" id="PF20671">
    <property type="entry name" value="COG3_C"/>
    <property type="match status" value="1"/>
</dbReference>
<dbReference type="GO" id="GO:0007030">
    <property type="term" value="P:Golgi organization"/>
    <property type="evidence" value="ECO:0007669"/>
    <property type="project" value="TreeGrafter"/>
</dbReference>